<organism evidence="1 2">
    <name type="scientific">Epichloe festucae (strain Fl1)</name>
    <dbReference type="NCBI Taxonomy" id="877507"/>
    <lineage>
        <taxon>Eukaryota</taxon>
        <taxon>Fungi</taxon>
        <taxon>Dikarya</taxon>
        <taxon>Ascomycota</taxon>
        <taxon>Pezizomycotina</taxon>
        <taxon>Sordariomycetes</taxon>
        <taxon>Hypocreomycetidae</taxon>
        <taxon>Hypocreales</taxon>
        <taxon>Clavicipitaceae</taxon>
        <taxon>Epichloe</taxon>
    </lineage>
</organism>
<protein>
    <submittedName>
        <fullName evidence="1">Uncharacterized protein</fullName>
    </submittedName>
</protein>
<evidence type="ECO:0000313" key="1">
    <source>
        <dbReference type="EMBL" id="QPG98199.1"/>
    </source>
</evidence>
<reference evidence="1 2" key="1">
    <citation type="journal article" date="2018" name="PLoS Genet.">
        <title>Repeat elements organise 3D genome structure and mediate transcription in the filamentous fungus Epichloe festucae.</title>
        <authorList>
            <person name="Winter D.J."/>
            <person name="Ganley A.R.D."/>
            <person name="Young C.A."/>
            <person name="Liachko I."/>
            <person name="Schardl C.L."/>
            <person name="Dupont P.Y."/>
            <person name="Berry D."/>
            <person name="Ram A."/>
            <person name="Scott B."/>
            <person name="Cox M.P."/>
        </authorList>
    </citation>
    <scope>NUCLEOTIDE SEQUENCE [LARGE SCALE GENOMIC DNA]</scope>
    <source>
        <strain evidence="1 2">Fl1</strain>
    </source>
</reference>
<gene>
    <name evidence="1" type="ORF">C2857_007363</name>
</gene>
<sequence>MSPTSASSAAVLSTKRRALLDISTKDDNSVWNRRHPHRPDPDRPLVLGRDPIRVQMRKANNGKYRVYLDLDLLDAILIQCIGQFISINIKTALDSAWSSSTLQVCWAHKPDEARDAMLRGQIDDFANRDQFRSVQKLHQTMHVHEHGGGGILSLGLYRTLAEERRDTNPARQWHAAQATLEQIGGTHRENALVPEITPHRDPMESLTLDATT</sequence>
<accession>A0A7S9KQR4</accession>
<dbReference type="EMBL" id="CP031386">
    <property type="protein sequence ID" value="QPG98199.1"/>
    <property type="molecule type" value="Genomic_DNA"/>
</dbReference>
<name>A0A7S9KQR4_EPIFF</name>
<keyword evidence="2" id="KW-1185">Reference proteome</keyword>
<dbReference type="AlphaFoldDB" id="A0A7S9KQR4"/>
<proteinExistence type="predicted"/>
<dbReference type="Proteomes" id="UP000594364">
    <property type="component" value="Chromosome 2"/>
</dbReference>
<evidence type="ECO:0000313" key="2">
    <source>
        <dbReference type="Proteomes" id="UP000594364"/>
    </source>
</evidence>
<dbReference type="OrthoDB" id="74545at2759"/>